<dbReference type="InterPro" id="IPR025164">
    <property type="entry name" value="Toastrack_DUF4097"/>
</dbReference>
<reference evidence="3 4" key="1">
    <citation type="submission" date="2019-07" db="EMBL/GenBank/DDBJ databases">
        <title>Whole genome shotgun sequence of Deinococcus cellulosilyticus NBRC 106333.</title>
        <authorList>
            <person name="Hosoyama A."/>
            <person name="Uohara A."/>
            <person name="Ohji S."/>
            <person name="Ichikawa N."/>
        </authorList>
    </citation>
    <scope>NUCLEOTIDE SEQUENCE [LARGE SCALE GENOMIC DNA]</scope>
    <source>
        <strain evidence="3 4">NBRC 106333</strain>
    </source>
</reference>
<feature type="compositionally biased region" description="Polar residues" evidence="1">
    <location>
        <begin position="1"/>
        <end position="19"/>
    </location>
</feature>
<name>A0A511MZX1_DEIC1</name>
<protein>
    <recommendedName>
        <fullName evidence="2">DUF4097 domain-containing protein</fullName>
    </recommendedName>
</protein>
<dbReference type="AlphaFoldDB" id="A0A511MZX1"/>
<dbReference type="OrthoDB" id="57990at2"/>
<comment type="caution">
    <text evidence="3">The sequence shown here is derived from an EMBL/GenBank/DDBJ whole genome shotgun (WGS) entry which is preliminary data.</text>
</comment>
<evidence type="ECO:0000259" key="2">
    <source>
        <dbReference type="Pfam" id="PF13349"/>
    </source>
</evidence>
<dbReference type="EMBL" id="BJXB01000006">
    <property type="protein sequence ID" value="GEM46099.1"/>
    <property type="molecule type" value="Genomic_DNA"/>
</dbReference>
<feature type="region of interest" description="Disordered" evidence="1">
    <location>
        <begin position="96"/>
        <end position="121"/>
    </location>
</feature>
<feature type="region of interest" description="Disordered" evidence="1">
    <location>
        <begin position="1"/>
        <end position="23"/>
    </location>
</feature>
<sequence>MKQISDQTPMPQGQKTPSQGPDPRVTRVLLSLLLIVGGLALLRGTLGVPVISNEKAEGTYVERDLVEPLNRASEATLSFRTASTDIILEDNTTPELVEGTYTGPKGASMERSGSNSGRTADLNFHEQYPRGYRGPLVLFGGTAPRLRLNINNEVPVQLNFSTASGEMNLDASHLQLLGLKSTSASGDLRVVLPEKAEMNVSLRTVSGELRVRSENQDSKQVNDDARFEASTVSGDQDIELDQTRFERVSVTGNSGELSLTLPPVNDLTAETRTVSGDQRIRIPDGASGTLTIQSTSGEVIVELPSDLDARITTSSVSGEIITDGFTQRGNNTYESGNGTADLTIQVKTVSGDIFLNRNGGL</sequence>
<evidence type="ECO:0000313" key="3">
    <source>
        <dbReference type="EMBL" id="GEM46099.1"/>
    </source>
</evidence>
<evidence type="ECO:0000313" key="4">
    <source>
        <dbReference type="Proteomes" id="UP000321306"/>
    </source>
</evidence>
<accession>A0A511MZX1</accession>
<gene>
    <name evidence="3" type="ORF">DC3_17340</name>
</gene>
<proteinExistence type="predicted"/>
<organism evidence="3 4">
    <name type="scientific">Deinococcus cellulosilyticus (strain DSM 18568 / NBRC 106333 / KACC 11606 / 5516J-15)</name>
    <dbReference type="NCBI Taxonomy" id="1223518"/>
    <lineage>
        <taxon>Bacteria</taxon>
        <taxon>Thermotogati</taxon>
        <taxon>Deinococcota</taxon>
        <taxon>Deinococci</taxon>
        <taxon>Deinococcales</taxon>
        <taxon>Deinococcaceae</taxon>
        <taxon>Deinococcus</taxon>
    </lineage>
</organism>
<dbReference type="Pfam" id="PF13349">
    <property type="entry name" value="DUF4097"/>
    <property type="match status" value="1"/>
</dbReference>
<evidence type="ECO:0000256" key="1">
    <source>
        <dbReference type="SAM" id="MobiDB-lite"/>
    </source>
</evidence>
<dbReference type="Proteomes" id="UP000321306">
    <property type="component" value="Unassembled WGS sequence"/>
</dbReference>
<dbReference type="RefSeq" id="WP_146883916.1">
    <property type="nucleotide sequence ID" value="NZ_BJXB01000006.1"/>
</dbReference>
<feature type="domain" description="DUF4097" evidence="2">
    <location>
        <begin position="233"/>
        <end position="354"/>
    </location>
</feature>
<keyword evidence="4" id="KW-1185">Reference proteome</keyword>